<accession>A0A1J1IF83</accession>
<dbReference type="EMBL" id="CVRI01000047">
    <property type="protein sequence ID" value="CRK98418.1"/>
    <property type="molecule type" value="Genomic_DNA"/>
</dbReference>
<dbReference type="Proteomes" id="UP000183832">
    <property type="component" value="Unassembled WGS sequence"/>
</dbReference>
<evidence type="ECO:0000313" key="1">
    <source>
        <dbReference type="EMBL" id="CRK98418.1"/>
    </source>
</evidence>
<reference evidence="1 2" key="1">
    <citation type="submission" date="2015-04" db="EMBL/GenBank/DDBJ databases">
        <authorList>
            <person name="Syromyatnikov M.Y."/>
            <person name="Popov V.N."/>
        </authorList>
    </citation>
    <scope>NUCLEOTIDE SEQUENCE [LARGE SCALE GENOMIC DNA]</scope>
</reference>
<sequence>MKDCNLFIQTILLPLITTIAYPVVPIICVVETEVTISCFTLRLKTGFDPTERCRFKFNGLPRFAIDSFYVVKERQFSDGVTVIHVDTK</sequence>
<organism evidence="1 2">
    <name type="scientific">Clunio marinus</name>
    <dbReference type="NCBI Taxonomy" id="568069"/>
    <lineage>
        <taxon>Eukaryota</taxon>
        <taxon>Metazoa</taxon>
        <taxon>Ecdysozoa</taxon>
        <taxon>Arthropoda</taxon>
        <taxon>Hexapoda</taxon>
        <taxon>Insecta</taxon>
        <taxon>Pterygota</taxon>
        <taxon>Neoptera</taxon>
        <taxon>Endopterygota</taxon>
        <taxon>Diptera</taxon>
        <taxon>Nematocera</taxon>
        <taxon>Chironomoidea</taxon>
        <taxon>Chironomidae</taxon>
        <taxon>Clunio</taxon>
    </lineage>
</organism>
<keyword evidence="2" id="KW-1185">Reference proteome</keyword>
<proteinExistence type="predicted"/>
<protein>
    <submittedName>
        <fullName evidence="1">CLUMA_CG011776, isoform A</fullName>
    </submittedName>
</protein>
<name>A0A1J1IF83_9DIPT</name>
<evidence type="ECO:0000313" key="2">
    <source>
        <dbReference type="Proteomes" id="UP000183832"/>
    </source>
</evidence>
<dbReference type="AlphaFoldDB" id="A0A1J1IF83"/>
<gene>
    <name evidence="1" type="ORF">CLUMA_CG011776</name>
</gene>